<feature type="chain" id="PRO_5047366631" evidence="1">
    <location>
        <begin position="21"/>
        <end position="411"/>
    </location>
</feature>
<reference evidence="3 4" key="1">
    <citation type="submission" date="2020-08" db="EMBL/GenBank/DDBJ databases">
        <title>A Genomic Blueprint of the Chicken Gut Microbiome.</title>
        <authorList>
            <person name="Gilroy R."/>
            <person name="Ravi A."/>
            <person name="Getino M."/>
            <person name="Pursley I."/>
            <person name="Horton D.L."/>
            <person name="Alikhan N.-F."/>
            <person name="Baker D."/>
            <person name="Gharbi K."/>
            <person name="Hall N."/>
            <person name="Watson M."/>
            <person name="Adriaenssens E.M."/>
            <person name="Foster-Nyarko E."/>
            <person name="Jarju S."/>
            <person name="Secka A."/>
            <person name="Antonio M."/>
            <person name="Oren A."/>
            <person name="Chaudhuri R."/>
            <person name="La Ragione R.M."/>
            <person name="Hildebrand F."/>
            <person name="Pallen M.J."/>
        </authorList>
    </citation>
    <scope>NUCLEOTIDE SEQUENCE [LARGE SCALE GENOMIC DNA]</scope>
    <source>
        <strain evidence="3 4">Sa2BVA3</strain>
    </source>
</reference>
<evidence type="ECO:0000259" key="2">
    <source>
        <dbReference type="Pfam" id="PF00144"/>
    </source>
</evidence>
<dbReference type="SUPFAM" id="SSF56601">
    <property type="entry name" value="beta-lactamase/transpeptidase-like"/>
    <property type="match status" value="1"/>
</dbReference>
<dbReference type="InterPro" id="IPR012338">
    <property type="entry name" value="Beta-lactam/transpept-like"/>
</dbReference>
<organism evidence="3 4">
    <name type="scientific">Luteimonas colneyensis</name>
    <dbReference type="NCBI Taxonomy" id="2762230"/>
    <lineage>
        <taxon>Bacteria</taxon>
        <taxon>Pseudomonadati</taxon>
        <taxon>Pseudomonadota</taxon>
        <taxon>Gammaproteobacteria</taxon>
        <taxon>Lysobacterales</taxon>
        <taxon>Lysobacteraceae</taxon>
        <taxon>Luteimonas</taxon>
    </lineage>
</organism>
<evidence type="ECO:0000313" key="3">
    <source>
        <dbReference type="EMBL" id="MBD7987463.1"/>
    </source>
</evidence>
<gene>
    <name evidence="3" type="ORF">H9645_05415</name>
</gene>
<dbReference type="InterPro" id="IPR050491">
    <property type="entry name" value="AmpC-like"/>
</dbReference>
<feature type="domain" description="Beta-lactamase-related" evidence="2">
    <location>
        <begin position="35"/>
        <end position="399"/>
    </location>
</feature>
<sequence>MRLTTTLLLMTILPWATATAGEAAADAEARLQRYTGDVPGAALLVLRDGEPLLRRTVGLADIAAGTPVTPATNFRLASVSKQFTAAAVLLLAEDGRLRLDDPVRRWLPELPASADGVTLHHLLSHTSGLHDYEDLMAADFQGQVRDADVLCLLAGGLPCASGDDGAANHVGATFTADAAAKPPASRAADATADAAGADGTATDPAAAAAATGAPYFAPGSAYRYSNSGYALLALVVERAAGRPYPEVLRERIFAPLGMDHSVAFVDGRNTVPARAFGHSADGAGWRRTDQSTTSAVLGDGGIYSSIDDLAKWDAALSDDRLLSDASRALAFAPQTTTPTGEDDVAAYGYGWRIDGRGALWHSGETIGFRNVILRWPAERLTVVMLTNRNDPEPHADARAIGEAFLREAAAR</sequence>
<feature type="signal peptide" evidence="1">
    <location>
        <begin position="1"/>
        <end position="20"/>
    </location>
</feature>
<comment type="caution">
    <text evidence="3">The sequence shown here is derived from an EMBL/GenBank/DDBJ whole genome shotgun (WGS) entry which is preliminary data.</text>
</comment>
<keyword evidence="1" id="KW-0732">Signal</keyword>
<dbReference type="Pfam" id="PF00144">
    <property type="entry name" value="Beta-lactamase"/>
    <property type="match status" value="1"/>
</dbReference>
<accession>A0ABR8UI49</accession>
<proteinExistence type="predicted"/>
<dbReference type="PANTHER" id="PTHR46825:SF9">
    <property type="entry name" value="BETA-LACTAMASE-RELATED DOMAIN-CONTAINING PROTEIN"/>
    <property type="match status" value="1"/>
</dbReference>
<dbReference type="EMBL" id="JACSQJ010000002">
    <property type="protein sequence ID" value="MBD7987463.1"/>
    <property type="molecule type" value="Genomic_DNA"/>
</dbReference>
<name>A0ABR8UI49_9GAMM</name>
<dbReference type="Gene3D" id="3.40.710.10">
    <property type="entry name" value="DD-peptidase/beta-lactamase superfamily"/>
    <property type="match status" value="2"/>
</dbReference>
<protein>
    <submittedName>
        <fullName evidence="3">Beta-lactamase family protein</fullName>
    </submittedName>
</protein>
<keyword evidence="4" id="KW-1185">Reference proteome</keyword>
<dbReference type="PANTHER" id="PTHR46825">
    <property type="entry name" value="D-ALANYL-D-ALANINE-CARBOXYPEPTIDASE/ENDOPEPTIDASE AMPH"/>
    <property type="match status" value="1"/>
</dbReference>
<evidence type="ECO:0000313" key="4">
    <source>
        <dbReference type="Proteomes" id="UP000647183"/>
    </source>
</evidence>
<dbReference type="InterPro" id="IPR001466">
    <property type="entry name" value="Beta-lactam-related"/>
</dbReference>
<dbReference type="Proteomes" id="UP000647183">
    <property type="component" value="Unassembled WGS sequence"/>
</dbReference>
<dbReference type="RefSeq" id="WP_191728705.1">
    <property type="nucleotide sequence ID" value="NZ_JACSQJ010000002.1"/>
</dbReference>
<evidence type="ECO:0000256" key="1">
    <source>
        <dbReference type="SAM" id="SignalP"/>
    </source>
</evidence>